<dbReference type="KEGG" id="jre:118348670"/>
<name>A0A6P9EVQ0_JUGRE</name>
<dbReference type="InterPro" id="IPR029480">
    <property type="entry name" value="Transpos_assoc"/>
</dbReference>
<evidence type="ECO:0000313" key="4">
    <source>
        <dbReference type="RefSeq" id="XP_035546652.1"/>
    </source>
</evidence>
<sequence>MDKAWMHIEDRLRSNEYANGVKQFIDMAKAHAPGRECIRCPCRRCRNRSFHHIAMVEDHLFIVGIDTSYTEWIFHGEEETLPDATFSDEDGDDAYNYNDYIDDVDEMLDDIRVGSFMDDSSRTELHSDAGPSRHTSGTPIHPNFDELLDNARTPLYPTCTEFSKLSFIVKLLHIKTVGGWTVKSFDMVIKLLQVAFPDAQFPASYNEARRLQRGLGFSYTKIHVCPNDCALFWKDHLDKDECPICNASRWASNTTNQQRIPQKVLRYFPLKPRLQRLFMSKKTAQAMRWHAEERVDDPNFMRHPADSRVWKDFDNKYDWFAQDPRNVRLGLASDGFNPFNNMSKPYSIWPVLLVPYNLPPWSCMKDPYLMMSLLIPGPKAPGNDIDVFLRPLIDELTELWEEGIRTYDSYKQESFQLRATLLWTINDFPAYANLSGWSTKGKMACPTCNLETDFTMACAWSKTLLYGSSSVVGARSQLEKEKKCF</sequence>
<dbReference type="InterPro" id="IPR004242">
    <property type="entry name" value="Transposase_21"/>
</dbReference>
<dbReference type="Pfam" id="PF13963">
    <property type="entry name" value="Transpos_assoc"/>
    <property type="match status" value="1"/>
</dbReference>
<evidence type="ECO:0000256" key="1">
    <source>
        <dbReference type="SAM" id="MobiDB-lite"/>
    </source>
</evidence>
<evidence type="ECO:0000259" key="2">
    <source>
        <dbReference type="Pfam" id="PF13963"/>
    </source>
</evidence>
<dbReference type="GeneID" id="118348670"/>
<dbReference type="RefSeq" id="XP_035546652.1">
    <property type="nucleotide sequence ID" value="XM_035690759.1"/>
</dbReference>
<feature type="domain" description="Transposase-associated" evidence="2">
    <location>
        <begin position="3"/>
        <end position="77"/>
    </location>
</feature>
<dbReference type="PANTHER" id="PTHR10775">
    <property type="entry name" value="OS08G0208400 PROTEIN"/>
    <property type="match status" value="1"/>
</dbReference>
<accession>A0A6P9EVQ0</accession>
<feature type="region of interest" description="Disordered" evidence="1">
    <location>
        <begin position="121"/>
        <end position="140"/>
    </location>
</feature>
<reference evidence="4" key="1">
    <citation type="submission" date="2025-08" db="UniProtKB">
        <authorList>
            <consortium name="RefSeq"/>
        </authorList>
    </citation>
    <scope>IDENTIFICATION</scope>
    <source>
        <tissue evidence="4">Leaves</tissue>
    </source>
</reference>
<protein>
    <submittedName>
        <fullName evidence="4">Uncharacterized protein LOC118348670</fullName>
    </submittedName>
</protein>
<evidence type="ECO:0000313" key="3">
    <source>
        <dbReference type="Proteomes" id="UP000235220"/>
    </source>
</evidence>
<organism evidence="3 4">
    <name type="scientific">Juglans regia</name>
    <name type="common">English walnut</name>
    <dbReference type="NCBI Taxonomy" id="51240"/>
    <lineage>
        <taxon>Eukaryota</taxon>
        <taxon>Viridiplantae</taxon>
        <taxon>Streptophyta</taxon>
        <taxon>Embryophyta</taxon>
        <taxon>Tracheophyta</taxon>
        <taxon>Spermatophyta</taxon>
        <taxon>Magnoliopsida</taxon>
        <taxon>eudicotyledons</taxon>
        <taxon>Gunneridae</taxon>
        <taxon>Pentapetalae</taxon>
        <taxon>rosids</taxon>
        <taxon>fabids</taxon>
        <taxon>Fagales</taxon>
        <taxon>Juglandaceae</taxon>
        <taxon>Juglans</taxon>
    </lineage>
</organism>
<dbReference type="AlphaFoldDB" id="A0A6P9EVQ0"/>
<gene>
    <name evidence="4" type="primary">LOC118348670</name>
</gene>
<dbReference type="OrthoDB" id="1932595at2759"/>
<dbReference type="PANTHER" id="PTHR10775:SF177">
    <property type="entry name" value="TNP2, PARTIAL"/>
    <property type="match status" value="1"/>
</dbReference>
<dbReference type="Proteomes" id="UP000235220">
    <property type="component" value="Chromosome 6"/>
</dbReference>
<keyword evidence="3" id="KW-1185">Reference proteome</keyword>
<dbReference type="Pfam" id="PF02992">
    <property type="entry name" value="Transposase_21"/>
    <property type="match status" value="1"/>
</dbReference>
<dbReference type="InParanoid" id="A0A6P9EVQ0"/>
<proteinExistence type="predicted"/>